<keyword evidence="7" id="KW-1185">Reference proteome</keyword>
<dbReference type="Pfam" id="PF08282">
    <property type="entry name" value="Hydrolase_3"/>
    <property type="match status" value="1"/>
</dbReference>
<evidence type="ECO:0000256" key="5">
    <source>
        <dbReference type="ARBA" id="ARBA00034778"/>
    </source>
</evidence>
<dbReference type="PROSITE" id="PS01228">
    <property type="entry name" value="COF_1"/>
    <property type="match status" value="1"/>
</dbReference>
<dbReference type="GO" id="GO:0046872">
    <property type="term" value="F:metal ion binding"/>
    <property type="evidence" value="ECO:0007669"/>
    <property type="project" value="UniProtKB-KW"/>
</dbReference>
<protein>
    <recommendedName>
        <fullName evidence="8">Cof subfamily of IIB subfamily of haloacid dehalogenase superfamily/HAD-superfamily hydrolase, subfamily IIB</fullName>
    </recommendedName>
</protein>
<dbReference type="InterPro" id="IPR023214">
    <property type="entry name" value="HAD_sf"/>
</dbReference>
<dbReference type="SFLD" id="SFLDG01144">
    <property type="entry name" value="C2.B.4:_PGP_Like"/>
    <property type="match status" value="1"/>
</dbReference>
<dbReference type="Gene3D" id="3.30.1240.10">
    <property type="match status" value="1"/>
</dbReference>
<evidence type="ECO:0000313" key="7">
    <source>
        <dbReference type="Proteomes" id="UP000191153"/>
    </source>
</evidence>
<evidence type="ECO:0000313" key="6">
    <source>
        <dbReference type="EMBL" id="SJZ63288.1"/>
    </source>
</evidence>
<evidence type="ECO:0000256" key="1">
    <source>
        <dbReference type="ARBA" id="ARBA00001946"/>
    </source>
</evidence>
<dbReference type="SFLD" id="SFLDS00003">
    <property type="entry name" value="Haloacid_Dehalogenase"/>
    <property type="match status" value="1"/>
</dbReference>
<evidence type="ECO:0000256" key="2">
    <source>
        <dbReference type="ARBA" id="ARBA00022723"/>
    </source>
</evidence>
<dbReference type="InterPro" id="IPR006379">
    <property type="entry name" value="HAD-SF_hydro_IIB"/>
</dbReference>
<accession>A0A1T4M920</accession>
<reference evidence="6 7" key="1">
    <citation type="submission" date="2017-02" db="EMBL/GenBank/DDBJ databases">
        <authorList>
            <person name="Peterson S.W."/>
        </authorList>
    </citation>
    <scope>NUCLEOTIDE SEQUENCE [LARGE SCALE GENOMIC DNA]</scope>
    <source>
        <strain evidence="6 7">ATCC 700028</strain>
    </source>
</reference>
<dbReference type="RefSeq" id="WP_078693600.1">
    <property type="nucleotide sequence ID" value="NZ_FUWX01000008.1"/>
</dbReference>
<dbReference type="SFLD" id="SFLDG01140">
    <property type="entry name" value="C2.B:_Phosphomannomutase_and_P"/>
    <property type="match status" value="1"/>
</dbReference>
<dbReference type="PANTHER" id="PTHR47267:SF4">
    <property type="entry name" value="PYRIDOXAL PHOSPHATE PHOSPHATASE YIGL"/>
    <property type="match status" value="1"/>
</dbReference>
<keyword evidence="3" id="KW-0378">Hydrolase</keyword>
<evidence type="ECO:0000256" key="3">
    <source>
        <dbReference type="ARBA" id="ARBA00022801"/>
    </source>
</evidence>
<evidence type="ECO:0008006" key="8">
    <source>
        <dbReference type="Google" id="ProtNLM"/>
    </source>
</evidence>
<dbReference type="EMBL" id="FUWX01000008">
    <property type="protein sequence ID" value="SJZ63288.1"/>
    <property type="molecule type" value="Genomic_DNA"/>
</dbReference>
<gene>
    <name evidence="6" type="ORF">SAMN02745174_01099</name>
</gene>
<comment type="similarity">
    <text evidence="5">Belongs to the HAD-like hydrolase superfamily. Cof family.</text>
</comment>
<dbReference type="SUPFAM" id="SSF56784">
    <property type="entry name" value="HAD-like"/>
    <property type="match status" value="1"/>
</dbReference>
<sequence>MGYKAVICDLDGTLLNSEHTISDFTREVIRKVKEKGIKICIATGRHYEDAKFFKNMLGLDSYMITSNGAVVHDEKGNVIINHCIPKEIANEIIDIDMDKDIHKNIYLKNSWCAEVVLPEAQEFHRESGFMHVIKPFEQLKDEEINKFFYINEDENKIRDLEEYFVSNFKGKLNVTLSLPTCLEIMDRGVSKASAIKEVLEKLDIKIDEAMAFGDGLNDYEMLKVVGKGLIMGNCNYRLREALPDNEVIDTNDENGVANFLTKIFL</sequence>
<dbReference type="NCBIfam" id="TIGR00099">
    <property type="entry name" value="Cof-subfamily"/>
    <property type="match status" value="1"/>
</dbReference>
<dbReference type="OrthoDB" id="9781413at2"/>
<evidence type="ECO:0000256" key="4">
    <source>
        <dbReference type="ARBA" id="ARBA00022842"/>
    </source>
</evidence>
<proteinExistence type="inferred from homology"/>
<dbReference type="InterPro" id="IPR036412">
    <property type="entry name" value="HAD-like_sf"/>
</dbReference>
<name>A0A1T4M920_9FUSO</name>
<organism evidence="6 7">
    <name type="scientific">Cetobacterium ceti</name>
    <dbReference type="NCBI Taxonomy" id="180163"/>
    <lineage>
        <taxon>Bacteria</taxon>
        <taxon>Fusobacteriati</taxon>
        <taxon>Fusobacteriota</taxon>
        <taxon>Fusobacteriia</taxon>
        <taxon>Fusobacteriales</taxon>
        <taxon>Fusobacteriaceae</taxon>
        <taxon>Cetobacterium</taxon>
    </lineage>
</organism>
<dbReference type="Proteomes" id="UP000191153">
    <property type="component" value="Unassembled WGS sequence"/>
</dbReference>
<dbReference type="PANTHER" id="PTHR47267">
    <property type="match status" value="1"/>
</dbReference>
<dbReference type="Gene3D" id="3.40.50.1000">
    <property type="entry name" value="HAD superfamily/HAD-like"/>
    <property type="match status" value="1"/>
</dbReference>
<dbReference type="AlphaFoldDB" id="A0A1T4M920"/>
<dbReference type="GO" id="GO:0016791">
    <property type="term" value="F:phosphatase activity"/>
    <property type="evidence" value="ECO:0007669"/>
    <property type="project" value="UniProtKB-ARBA"/>
</dbReference>
<keyword evidence="2" id="KW-0479">Metal-binding</keyword>
<dbReference type="CDD" id="cd07516">
    <property type="entry name" value="HAD_Pase"/>
    <property type="match status" value="1"/>
</dbReference>
<dbReference type="NCBIfam" id="TIGR01484">
    <property type="entry name" value="HAD-SF-IIB"/>
    <property type="match status" value="1"/>
</dbReference>
<dbReference type="STRING" id="180163.SAMN02745174_01099"/>
<comment type="cofactor">
    <cofactor evidence="1">
        <name>Mg(2+)</name>
        <dbReference type="ChEBI" id="CHEBI:18420"/>
    </cofactor>
</comment>
<dbReference type="InterPro" id="IPR000150">
    <property type="entry name" value="Cof"/>
</dbReference>
<keyword evidence="4" id="KW-0460">Magnesium</keyword>